<keyword evidence="10" id="KW-0472">Membrane</keyword>
<dbReference type="InterPro" id="IPR013041">
    <property type="entry name" value="Clathrin_app_Ig-like_sf"/>
</dbReference>
<evidence type="ECO:0000256" key="1">
    <source>
        <dbReference type="ARBA" id="ARBA00004255"/>
    </source>
</evidence>
<keyword evidence="8" id="KW-0653">Protein transport</keyword>
<dbReference type="PANTHER" id="PTHR10261:SF0">
    <property type="entry name" value="COATOMER SUBUNIT GAMMA-2"/>
    <property type="match status" value="1"/>
</dbReference>
<dbReference type="InterPro" id="IPR013040">
    <property type="entry name" value="Coatomer_gsu_app_Ig-like_dom"/>
</dbReference>
<evidence type="ECO:0000256" key="4">
    <source>
        <dbReference type="ARBA" id="ARBA00022448"/>
    </source>
</evidence>
<dbReference type="GO" id="GO:0006886">
    <property type="term" value="P:intracellular protein transport"/>
    <property type="evidence" value="ECO:0007669"/>
    <property type="project" value="InterPro"/>
</dbReference>
<evidence type="ECO:0000256" key="2">
    <source>
        <dbReference type="ARBA" id="ARBA00004347"/>
    </source>
</evidence>
<evidence type="ECO:0000256" key="10">
    <source>
        <dbReference type="ARBA" id="ARBA00023136"/>
    </source>
</evidence>
<evidence type="ECO:0000256" key="11">
    <source>
        <dbReference type="ARBA" id="ARBA00023329"/>
    </source>
</evidence>
<accession>A0A7R8ZNV7</accession>
<dbReference type="GO" id="GO:0005783">
    <property type="term" value="C:endoplasmic reticulum"/>
    <property type="evidence" value="ECO:0007669"/>
    <property type="project" value="TreeGrafter"/>
</dbReference>
<dbReference type="InterPro" id="IPR011989">
    <property type="entry name" value="ARM-like"/>
</dbReference>
<keyword evidence="6" id="KW-0677">Repeat</keyword>
<evidence type="ECO:0000256" key="8">
    <source>
        <dbReference type="ARBA" id="ARBA00022927"/>
    </source>
</evidence>
<dbReference type="Pfam" id="PF08752">
    <property type="entry name" value="COP-gamma_platf"/>
    <property type="match status" value="1"/>
</dbReference>
<dbReference type="SUPFAM" id="SSF48371">
    <property type="entry name" value="ARM repeat"/>
    <property type="match status" value="1"/>
</dbReference>
<keyword evidence="4" id="KW-0813">Transport</keyword>
<dbReference type="GO" id="GO:0009306">
    <property type="term" value="P:protein secretion"/>
    <property type="evidence" value="ECO:0007669"/>
    <property type="project" value="TreeGrafter"/>
</dbReference>
<dbReference type="InterPro" id="IPR016024">
    <property type="entry name" value="ARM-type_fold"/>
</dbReference>
<keyword evidence="9" id="KW-0333">Golgi apparatus</keyword>
<feature type="domain" description="Coatomer gamma subunit appendage Ig-like subdomain" evidence="13">
    <location>
        <begin position="157"/>
        <end position="206"/>
    </location>
</feature>
<reference evidence="14" key="1">
    <citation type="submission" date="2020-11" db="EMBL/GenBank/DDBJ databases">
        <authorList>
            <person name="Tran Van P."/>
        </authorList>
    </citation>
    <scope>NUCLEOTIDE SEQUENCE</scope>
</reference>
<dbReference type="Pfam" id="PF01602">
    <property type="entry name" value="Adaptin_N"/>
    <property type="match status" value="1"/>
</dbReference>
<dbReference type="SUPFAM" id="SSF49348">
    <property type="entry name" value="Clathrin adaptor appendage domain"/>
    <property type="match status" value="1"/>
</dbReference>
<dbReference type="InterPro" id="IPR002553">
    <property type="entry name" value="Clathrin/coatomer_adapt-like_N"/>
</dbReference>
<name>A0A7R8ZNV7_9CRUS</name>
<evidence type="ECO:0000256" key="5">
    <source>
        <dbReference type="ARBA" id="ARBA00022490"/>
    </source>
</evidence>
<organism evidence="14">
    <name type="scientific">Cyprideis torosa</name>
    <dbReference type="NCBI Taxonomy" id="163714"/>
    <lineage>
        <taxon>Eukaryota</taxon>
        <taxon>Metazoa</taxon>
        <taxon>Ecdysozoa</taxon>
        <taxon>Arthropoda</taxon>
        <taxon>Crustacea</taxon>
        <taxon>Oligostraca</taxon>
        <taxon>Ostracoda</taxon>
        <taxon>Podocopa</taxon>
        <taxon>Podocopida</taxon>
        <taxon>Cytherocopina</taxon>
        <taxon>Cytheroidea</taxon>
        <taxon>Cytherideidae</taxon>
        <taxon>Cyprideis</taxon>
    </lineage>
</organism>
<protein>
    <submittedName>
        <fullName evidence="14">Uncharacterized protein</fullName>
    </submittedName>
</protein>
<dbReference type="AlphaFoldDB" id="A0A7R8ZNV7"/>
<evidence type="ECO:0000256" key="6">
    <source>
        <dbReference type="ARBA" id="ARBA00022737"/>
    </source>
</evidence>
<dbReference type="GO" id="GO:0000139">
    <property type="term" value="C:Golgi membrane"/>
    <property type="evidence" value="ECO:0007669"/>
    <property type="project" value="UniProtKB-SubCell"/>
</dbReference>
<dbReference type="GO" id="GO:0006891">
    <property type="term" value="P:intra-Golgi vesicle-mediated transport"/>
    <property type="evidence" value="ECO:0007669"/>
    <property type="project" value="TreeGrafter"/>
</dbReference>
<dbReference type="GO" id="GO:0030126">
    <property type="term" value="C:COPI vesicle coat"/>
    <property type="evidence" value="ECO:0007669"/>
    <property type="project" value="InterPro"/>
</dbReference>
<evidence type="ECO:0000256" key="9">
    <source>
        <dbReference type="ARBA" id="ARBA00023034"/>
    </source>
</evidence>
<dbReference type="GO" id="GO:0005793">
    <property type="term" value="C:endoplasmic reticulum-Golgi intermediate compartment"/>
    <property type="evidence" value="ECO:0007669"/>
    <property type="project" value="TreeGrafter"/>
</dbReference>
<feature type="domain" description="Clathrin/coatomer adaptor adaptin-like N-terminal" evidence="12">
    <location>
        <begin position="6"/>
        <end position="73"/>
    </location>
</feature>
<gene>
    <name evidence="14" type="ORF">CTOB1V02_LOCUS4775</name>
</gene>
<evidence type="ECO:0000259" key="12">
    <source>
        <dbReference type="Pfam" id="PF01602"/>
    </source>
</evidence>
<dbReference type="GO" id="GO:0006888">
    <property type="term" value="P:endoplasmic reticulum to Golgi vesicle-mediated transport"/>
    <property type="evidence" value="ECO:0007669"/>
    <property type="project" value="TreeGrafter"/>
</dbReference>
<dbReference type="Gene3D" id="2.60.40.1480">
    <property type="entry name" value="Coatomer, gamma subunit, appendage domain"/>
    <property type="match status" value="1"/>
</dbReference>
<keyword evidence="11" id="KW-0968">Cytoplasmic vesicle</keyword>
<proteinExistence type="inferred from homology"/>
<dbReference type="PANTHER" id="PTHR10261">
    <property type="entry name" value="COATOMER SUBUNIT GAMMA"/>
    <property type="match status" value="1"/>
</dbReference>
<dbReference type="EMBL" id="OB660952">
    <property type="protein sequence ID" value="CAD7226861.1"/>
    <property type="molecule type" value="Genomic_DNA"/>
</dbReference>
<dbReference type="InterPro" id="IPR037067">
    <property type="entry name" value="Coatomer_gsu_app_sf"/>
</dbReference>
<evidence type="ECO:0000256" key="7">
    <source>
        <dbReference type="ARBA" id="ARBA00022892"/>
    </source>
</evidence>
<dbReference type="Gene3D" id="1.25.10.10">
    <property type="entry name" value="Leucine-rich Repeat Variant"/>
    <property type="match status" value="1"/>
</dbReference>
<dbReference type="GO" id="GO:0005198">
    <property type="term" value="F:structural molecule activity"/>
    <property type="evidence" value="ECO:0007669"/>
    <property type="project" value="InterPro"/>
</dbReference>
<dbReference type="InterPro" id="IPR017106">
    <property type="entry name" value="Coatomer_gsu"/>
</dbReference>
<dbReference type="OrthoDB" id="1074925at2759"/>
<comment type="similarity">
    <text evidence="3">Belongs to the COPG family.</text>
</comment>
<sequence>MIDQHRYIRYIYNRVILEAAAIRAAAVSALARFGALCEDLLPNILVLLSRCMMDDDDEVRDRACYFHAVLEQHNKALNLQYILEGLQVSLSGLERALSAYTLSPSEVPFDLRSVPLAATEEEEQDAKRKRQEAAEGVVGITAPAKKEDRAATRQDVFAEKLSALPMCKDIGPLFRSSAPVELTESETEYVVSVIKHVFRNHIVLQVSFVRLGPRLGLYSRL</sequence>
<evidence type="ECO:0000313" key="14">
    <source>
        <dbReference type="EMBL" id="CAD7226861.1"/>
    </source>
</evidence>
<dbReference type="GO" id="GO:0072384">
    <property type="term" value="P:organelle transport along microtubule"/>
    <property type="evidence" value="ECO:0007669"/>
    <property type="project" value="TreeGrafter"/>
</dbReference>
<evidence type="ECO:0000256" key="3">
    <source>
        <dbReference type="ARBA" id="ARBA00010720"/>
    </source>
</evidence>
<evidence type="ECO:0000259" key="13">
    <source>
        <dbReference type="Pfam" id="PF08752"/>
    </source>
</evidence>
<keyword evidence="7" id="KW-0931">ER-Golgi transport</keyword>
<comment type="subcellular location">
    <subcellularLocation>
        <location evidence="2">Cytoplasmic vesicle</location>
        <location evidence="2">COPI-coated vesicle membrane</location>
        <topology evidence="2">Peripheral membrane protein</topology>
        <orientation evidence="2">Cytoplasmic side</orientation>
    </subcellularLocation>
    <subcellularLocation>
        <location evidence="1">Golgi apparatus membrane</location>
        <topology evidence="1">Peripheral membrane protein</topology>
        <orientation evidence="1">Cytoplasmic side</orientation>
    </subcellularLocation>
</comment>
<keyword evidence="5" id="KW-0963">Cytoplasm</keyword>